<evidence type="ECO:0000313" key="3">
    <source>
        <dbReference type="Proteomes" id="UP000075683"/>
    </source>
</evidence>
<evidence type="ECO:0000256" key="1">
    <source>
        <dbReference type="SAM" id="MobiDB-lite"/>
    </source>
</evidence>
<evidence type="ECO:0000313" key="2">
    <source>
        <dbReference type="EMBL" id="KYD19406.1"/>
    </source>
</evidence>
<accession>A0A150M4V5</accession>
<dbReference type="EMBL" id="LQYT01000040">
    <property type="protein sequence ID" value="KYD19406.1"/>
    <property type="molecule type" value="Genomic_DNA"/>
</dbReference>
<feature type="region of interest" description="Disordered" evidence="1">
    <location>
        <begin position="1"/>
        <end position="47"/>
    </location>
</feature>
<protein>
    <submittedName>
        <fullName evidence="2">Uncharacterized protein</fullName>
    </submittedName>
</protein>
<dbReference type="AlphaFoldDB" id="A0A150M4V5"/>
<organism evidence="2 3">
    <name type="scientific">Caldibacillus debilis</name>
    <dbReference type="NCBI Taxonomy" id="301148"/>
    <lineage>
        <taxon>Bacteria</taxon>
        <taxon>Bacillati</taxon>
        <taxon>Bacillota</taxon>
        <taxon>Bacilli</taxon>
        <taxon>Bacillales</taxon>
        <taxon>Bacillaceae</taxon>
        <taxon>Caldibacillus</taxon>
    </lineage>
</organism>
<feature type="compositionally biased region" description="Basic and acidic residues" evidence="1">
    <location>
        <begin position="9"/>
        <end position="18"/>
    </location>
</feature>
<name>A0A150M4V5_9BACI</name>
<sequence>MAGSGFCAEMDRSRERQQVKTPGNIGPAAEEKRFASPWKHPPAIKRL</sequence>
<dbReference type="Proteomes" id="UP000075683">
    <property type="component" value="Unassembled WGS sequence"/>
</dbReference>
<proteinExistence type="predicted"/>
<comment type="caution">
    <text evidence="2">The sequence shown here is derived from an EMBL/GenBank/DDBJ whole genome shotgun (WGS) entry which is preliminary data.</text>
</comment>
<gene>
    <name evidence="2" type="ORF">B4135_0310</name>
</gene>
<reference evidence="2 3" key="1">
    <citation type="submission" date="2016-01" db="EMBL/GenBank/DDBJ databases">
        <title>Draft Genome Sequences of Seven Thermophilic Sporeformers Isolated from Foods.</title>
        <authorList>
            <person name="Berendsen E.M."/>
            <person name="Wells-Bennik M.H."/>
            <person name="Krawcyk A.O."/>
            <person name="De Jong A."/>
            <person name="Holsappel S."/>
            <person name="Eijlander R.T."/>
            <person name="Kuipers O.P."/>
        </authorList>
    </citation>
    <scope>NUCLEOTIDE SEQUENCE [LARGE SCALE GENOMIC DNA]</scope>
    <source>
        <strain evidence="2 3">B4135</strain>
    </source>
</reference>